<gene>
    <name evidence="8" type="ORF">LCGC14_1612640</name>
</gene>
<dbReference type="Gene3D" id="3.90.79.10">
    <property type="entry name" value="Nucleoside Triphosphate Pyrophosphohydrolase"/>
    <property type="match status" value="1"/>
</dbReference>
<evidence type="ECO:0000259" key="7">
    <source>
        <dbReference type="PROSITE" id="PS51462"/>
    </source>
</evidence>
<reference evidence="8" key="1">
    <citation type="journal article" date="2015" name="Nature">
        <title>Complex archaea that bridge the gap between prokaryotes and eukaryotes.</title>
        <authorList>
            <person name="Spang A."/>
            <person name="Saw J.H."/>
            <person name="Jorgensen S.L."/>
            <person name="Zaremba-Niedzwiedzka K."/>
            <person name="Martijn J."/>
            <person name="Lind A.E."/>
            <person name="van Eijk R."/>
            <person name="Schleper C."/>
            <person name="Guy L."/>
            <person name="Ettema T.J."/>
        </authorList>
    </citation>
    <scope>NUCLEOTIDE SEQUENCE</scope>
</reference>
<sequence length="251" mass="29167">MPTEPKIAATVILLRERAPDLESGDNCEFEVFMGKRHENARFMSEHHVFPGGGIDKQDLTKESRARLVGIDENVLKNLKEICKDPANLWIIAIRELFEEAGILIATKEKGSLIKINESAKNIDKFNKYQEDLQQKRSTMTDILIKENLYYATNSLKYFGRLVTPAISPIRFDTQFFLCKFPQNQEVNLFNDELTESLWGSPTRLLEFFKKKQIKLIFPQYSTLQRLKKFKTIQEAFDKSKNVSSYNRAKFL</sequence>
<accession>A0A0F9I835</accession>
<dbReference type="EMBL" id="LAZR01013074">
    <property type="protein sequence ID" value="KKM23692.1"/>
    <property type="molecule type" value="Genomic_DNA"/>
</dbReference>
<dbReference type="SUPFAM" id="SSF55811">
    <property type="entry name" value="Nudix"/>
    <property type="match status" value="1"/>
</dbReference>
<comment type="cofactor">
    <cofactor evidence="1">
        <name>Mn(2+)</name>
        <dbReference type="ChEBI" id="CHEBI:29035"/>
    </cofactor>
</comment>
<evidence type="ECO:0000313" key="8">
    <source>
        <dbReference type="EMBL" id="KKM23692.1"/>
    </source>
</evidence>
<evidence type="ECO:0000256" key="4">
    <source>
        <dbReference type="ARBA" id="ARBA00022801"/>
    </source>
</evidence>
<keyword evidence="6" id="KW-0464">Manganese</keyword>
<organism evidence="8">
    <name type="scientific">marine sediment metagenome</name>
    <dbReference type="NCBI Taxonomy" id="412755"/>
    <lineage>
        <taxon>unclassified sequences</taxon>
        <taxon>metagenomes</taxon>
        <taxon>ecological metagenomes</taxon>
    </lineage>
</organism>
<comment type="cofactor">
    <cofactor evidence="2">
        <name>Mg(2+)</name>
        <dbReference type="ChEBI" id="CHEBI:18420"/>
    </cofactor>
</comment>
<evidence type="ECO:0000256" key="1">
    <source>
        <dbReference type="ARBA" id="ARBA00001936"/>
    </source>
</evidence>
<keyword evidence="4" id="KW-0378">Hydrolase</keyword>
<dbReference type="CDD" id="cd18870">
    <property type="entry name" value="NUDIX_AcylCoAdiphos_Nudt19"/>
    <property type="match status" value="1"/>
</dbReference>
<protein>
    <recommendedName>
        <fullName evidence="7">Nudix hydrolase domain-containing protein</fullName>
    </recommendedName>
</protein>
<dbReference type="InterPro" id="IPR039121">
    <property type="entry name" value="NUDT19"/>
</dbReference>
<evidence type="ECO:0000256" key="3">
    <source>
        <dbReference type="ARBA" id="ARBA00022723"/>
    </source>
</evidence>
<dbReference type="InterPro" id="IPR000086">
    <property type="entry name" value="NUDIX_hydrolase_dom"/>
</dbReference>
<dbReference type="GO" id="GO:0016818">
    <property type="term" value="F:hydrolase activity, acting on acid anhydrides, in phosphorus-containing anhydrides"/>
    <property type="evidence" value="ECO:0007669"/>
    <property type="project" value="InterPro"/>
</dbReference>
<evidence type="ECO:0000256" key="5">
    <source>
        <dbReference type="ARBA" id="ARBA00022842"/>
    </source>
</evidence>
<feature type="domain" description="Nudix hydrolase" evidence="7">
    <location>
        <begin position="5"/>
        <end position="221"/>
    </location>
</feature>
<comment type="caution">
    <text evidence="8">The sequence shown here is derived from an EMBL/GenBank/DDBJ whole genome shotgun (WGS) entry which is preliminary data.</text>
</comment>
<name>A0A0F9I835_9ZZZZ</name>
<dbReference type="InterPro" id="IPR015797">
    <property type="entry name" value="NUDIX_hydrolase-like_dom_sf"/>
</dbReference>
<dbReference type="AlphaFoldDB" id="A0A0F9I835"/>
<evidence type="ECO:0000256" key="2">
    <source>
        <dbReference type="ARBA" id="ARBA00001946"/>
    </source>
</evidence>
<dbReference type="PANTHER" id="PTHR12318">
    <property type="entry name" value="TESTOSTERONE-REGULATED PROTEIN RP2"/>
    <property type="match status" value="1"/>
</dbReference>
<dbReference type="PANTHER" id="PTHR12318:SF0">
    <property type="entry name" value="ACYL-COENZYME A DIPHOSPHATASE NUDT19"/>
    <property type="match status" value="1"/>
</dbReference>
<keyword evidence="5" id="KW-0460">Magnesium</keyword>
<dbReference type="PROSITE" id="PS51462">
    <property type="entry name" value="NUDIX"/>
    <property type="match status" value="1"/>
</dbReference>
<proteinExistence type="predicted"/>
<evidence type="ECO:0000256" key="6">
    <source>
        <dbReference type="ARBA" id="ARBA00023211"/>
    </source>
</evidence>
<dbReference type="GO" id="GO:0046872">
    <property type="term" value="F:metal ion binding"/>
    <property type="evidence" value="ECO:0007669"/>
    <property type="project" value="UniProtKB-KW"/>
</dbReference>
<keyword evidence="3" id="KW-0479">Metal-binding</keyword>